<evidence type="ECO:0000256" key="2">
    <source>
        <dbReference type="ARBA" id="ARBA00022801"/>
    </source>
</evidence>
<gene>
    <name evidence="6" type="ORF">DH2020_047837</name>
</gene>
<evidence type="ECO:0000256" key="5">
    <source>
        <dbReference type="SAM" id="MobiDB-lite"/>
    </source>
</evidence>
<evidence type="ECO:0008006" key="8">
    <source>
        <dbReference type="Google" id="ProtNLM"/>
    </source>
</evidence>
<sequence length="396" mass="44720">MVVDLLLQNGIRHLKLFSPSDNVLKAFASSDIIITMTMPNEVLEQILDPGMASYWLQEKILNHVHIGSEPFSTYARNYTYDNAIKALRLIQNALVANKYNVTATTPHFTDVLKPDIRKPSEADFRPDLKDQMVELVRLLNRSNAPFSNFTVEDNGLVYRNVFEFVYDSFLHAFAKAGSPGLSLMALAWPMLRDSLENFYLILRAIKEPHCALEFPLMSNGEPKFKIDFTGQGRDIFPTTARGIILMPKRWCVFNNNTRNLTAVKEEFDLACRLADCTTLAPGALATTGFHLTPRALECVFGLAQAKTIWTFNRTPVVPTDPPSRAIGNAFSTVAAIHGWIFGTRLWINALSLDFPKTIWTYAILTGWGWWSPPTPPSGRAYSPSRYWPPKRNTTRE</sequence>
<organism evidence="6 7">
    <name type="scientific">Rehmannia glutinosa</name>
    <name type="common">Chinese foxglove</name>
    <dbReference type="NCBI Taxonomy" id="99300"/>
    <lineage>
        <taxon>Eukaryota</taxon>
        <taxon>Viridiplantae</taxon>
        <taxon>Streptophyta</taxon>
        <taxon>Embryophyta</taxon>
        <taxon>Tracheophyta</taxon>
        <taxon>Spermatophyta</taxon>
        <taxon>Magnoliopsida</taxon>
        <taxon>eudicotyledons</taxon>
        <taxon>Gunneridae</taxon>
        <taxon>Pentapetalae</taxon>
        <taxon>asterids</taxon>
        <taxon>lamiids</taxon>
        <taxon>Lamiales</taxon>
        <taxon>Orobanchaceae</taxon>
        <taxon>Rehmannieae</taxon>
        <taxon>Rehmannia</taxon>
    </lineage>
</organism>
<evidence type="ECO:0000313" key="7">
    <source>
        <dbReference type="Proteomes" id="UP001318860"/>
    </source>
</evidence>
<evidence type="ECO:0000256" key="3">
    <source>
        <dbReference type="ARBA" id="ARBA00023295"/>
    </source>
</evidence>
<dbReference type="Proteomes" id="UP001318860">
    <property type="component" value="Unassembled WGS sequence"/>
</dbReference>
<reference evidence="6 7" key="1">
    <citation type="journal article" date="2021" name="Comput. Struct. Biotechnol. J.">
        <title>De novo genome assembly of the potent medicinal plant Rehmannia glutinosa using nanopore technology.</title>
        <authorList>
            <person name="Ma L."/>
            <person name="Dong C."/>
            <person name="Song C."/>
            <person name="Wang X."/>
            <person name="Zheng X."/>
            <person name="Niu Y."/>
            <person name="Chen S."/>
            <person name="Feng W."/>
        </authorList>
    </citation>
    <scope>NUCLEOTIDE SEQUENCE [LARGE SCALE GENOMIC DNA]</scope>
    <source>
        <strain evidence="6">DH-2019</strain>
    </source>
</reference>
<evidence type="ECO:0000256" key="4">
    <source>
        <dbReference type="RuleBase" id="RU004335"/>
    </source>
</evidence>
<protein>
    <recommendedName>
        <fullName evidence="8">Glucan endo-1,3-beta-D-glucosidase</fullName>
    </recommendedName>
</protein>
<evidence type="ECO:0000256" key="1">
    <source>
        <dbReference type="ARBA" id="ARBA00008773"/>
    </source>
</evidence>
<keyword evidence="3" id="KW-0326">Glycosidase</keyword>
<evidence type="ECO:0000313" key="6">
    <source>
        <dbReference type="EMBL" id="KAK6118420.1"/>
    </source>
</evidence>
<comment type="caution">
    <text evidence="6">The sequence shown here is derived from an EMBL/GenBank/DDBJ whole genome shotgun (WGS) entry which is preliminary data.</text>
</comment>
<proteinExistence type="inferred from homology"/>
<dbReference type="EMBL" id="JABTTQ020003341">
    <property type="protein sequence ID" value="KAK6118420.1"/>
    <property type="molecule type" value="Genomic_DNA"/>
</dbReference>
<dbReference type="InterPro" id="IPR044965">
    <property type="entry name" value="Glyco_hydro_17_plant"/>
</dbReference>
<accession>A0ABR0U8D3</accession>
<comment type="similarity">
    <text evidence="1 4">Belongs to the glycosyl hydrolase 17 family.</text>
</comment>
<feature type="region of interest" description="Disordered" evidence="5">
    <location>
        <begin position="376"/>
        <end position="396"/>
    </location>
</feature>
<keyword evidence="2" id="KW-0378">Hydrolase</keyword>
<dbReference type="InterPro" id="IPR017853">
    <property type="entry name" value="GH"/>
</dbReference>
<keyword evidence="7" id="KW-1185">Reference proteome</keyword>
<dbReference type="InterPro" id="IPR000490">
    <property type="entry name" value="Glyco_hydro_17"/>
</dbReference>
<dbReference type="PANTHER" id="PTHR32227">
    <property type="entry name" value="GLUCAN ENDO-1,3-BETA-GLUCOSIDASE BG1-RELATED-RELATED"/>
    <property type="match status" value="1"/>
</dbReference>
<dbReference type="Gene3D" id="3.20.20.80">
    <property type="entry name" value="Glycosidases"/>
    <property type="match status" value="1"/>
</dbReference>
<dbReference type="Pfam" id="PF00332">
    <property type="entry name" value="Glyco_hydro_17"/>
    <property type="match status" value="1"/>
</dbReference>
<dbReference type="SUPFAM" id="SSF51445">
    <property type="entry name" value="(Trans)glycosidases"/>
    <property type="match status" value="1"/>
</dbReference>
<name>A0ABR0U8D3_REHGL</name>